<evidence type="ECO:0000313" key="6">
    <source>
        <dbReference type="Proteomes" id="UP001145799"/>
    </source>
</evidence>
<evidence type="ECO:0000259" key="3">
    <source>
        <dbReference type="Pfam" id="PF13360"/>
    </source>
</evidence>
<dbReference type="Pfam" id="PF13360">
    <property type="entry name" value="PQQ_2"/>
    <property type="match status" value="1"/>
</dbReference>
<accession>A0A9X3PS23</accession>
<sequence>MSHSASGTGRHTHVASRATQSGNATRSGRPLARVFLRAAGITALVCWAALLVWASFGTGASSGSSGVHMIVGTVGSVLLVAVVIATLATHSGLRTIITALLTAIFAAAAGWAVYSSMPDAGPGQFITYRAGVAALAYVFGVVGGGLLALSEFVVEGYSGGRVPAPKQLRRKVAVLAAAIVVMLAAALAPAMQRWAELANQDVLVGDASATGSATDPGLDGLADLAGVGRFTDTPYGLLRTDHPADPTPQAVTMLDPSTGAAIWYHRRWNWLASQSPVLSQSQDLVALTGPRADNNGDFETRVLSARDGAVVGTADFNGSPGVLLALAEDRLLYTKDKSETFSVYDFNGRLQWEAAMPNGCEGTAAQLSGNRALVLADCVPAPERAIARDVMLAFDLEDGVSAWQQEINRMAVVVPESFLVTEDSIIIDSRVEDRVTDGPFSARRFEHELISYSIADGTEEWRVSDQTFGSTNSSACGGTLYLSQPTAVAGSGVAAGGETRAQASVADRRTVQIIECFAAKDREGSWLGVMAYDADSGERLYRKAVRLGFTPLDPEVARGWATVLPDNRAMLAADLSLDPNRPDCRLYEIANGESSEVDFATERADGSSIPGNWCHDAQLSPVGTGAAVSYVDENGTRGIAVVE</sequence>
<feature type="transmembrane region" description="Helical" evidence="2">
    <location>
        <begin position="126"/>
        <end position="152"/>
    </location>
</feature>
<gene>
    <name evidence="5" type="ORF">J2S69_002452</name>
    <name evidence="4" type="ORF">O2L01_25185</name>
</gene>
<comment type="caution">
    <text evidence="4">The sequence shown here is derived from an EMBL/GenBank/DDBJ whole genome shotgun (WGS) entry which is preliminary data.</text>
</comment>
<keyword evidence="2" id="KW-0472">Membrane</keyword>
<proteinExistence type="predicted"/>
<evidence type="ECO:0000313" key="5">
    <source>
        <dbReference type="EMBL" id="MDR7338733.1"/>
    </source>
</evidence>
<dbReference type="InterPro" id="IPR011047">
    <property type="entry name" value="Quinoprotein_ADH-like_sf"/>
</dbReference>
<keyword evidence="2" id="KW-1133">Transmembrane helix</keyword>
<evidence type="ECO:0000256" key="2">
    <source>
        <dbReference type="SAM" id="Phobius"/>
    </source>
</evidence>
<keyword evidence="2" id="KW-0812">Transmembrane</keyword>
<dbReference type="AlphaFoldDB" id="A0A9X3PS23"/>
<dbReference type="EMBL" id="JAVDYD010000001">
    <property type="protein sequence ID" value="MDR7338733.1"/>
    <property type="molecule type" value="Genomic_DNA"/>
</dbReference>
<dbReference type="InterPro" id="IPR002372">
    <property type="entry name" value="PQQ_rpt_dom"/>
</dbReference>
<dbReference type="RefSeq" id="WP_270124808.1">
    <property type="nucleotide sequence ID" value="NZ_BAAAOM010000004.1"/>
</dbReference>
<organism evidence="4 6">
    <name type="scientific">Glycomyces lechevalierae</name>
    <dbReference type="NCBI Taxonomy" id="256034"/>
    <lineage>
        <taxon>Bacteria</taxon>
        <taxon>Bacillati</taxon>
        <taxon>Actinomycetota</taxon>
        <taxon>Actinomycetes</taxon>
        <taxon>Glycomycetales</taxon>
        <taxon>Glycomycetaceae</taxon>
        <taxon>Glycomyces</taxon>
    </lineage>
</organism>
<feature type="transmembrane region" description="Helical" evidence="2">
    <location>
        <begin position="95"/>
        <end position="114"/>
    </location>
</feature>
<feature type="transmembrane region" description="Helical" evidence="2">
    <location>
        <begin position="172"/>
        <end position="191"/>
    </location>
</feature>
<dbReference type="SUPFAM" id="SSF50998">
    <property type="entry name" value="Quinoprotein alcohol dehydrogenase-like"/>
    <property type="match status" value="1"/>
</dbReference>
<dbReference type="EMBL" id="JAPZVQ010000027">
    <property type="protein sequence ID" value="MDA1388312.1"/>
    <property type="molecule type" value="Genomic_DNA"/>
</dbReference>
<evidence type="ECO:0000256" key="1">
    <source>
        <dbReference type="SAM" id="MobiDB-lite"/>
    </source>
</evidence>
<feature type="compositionally biased region" description="Polar residues" evidence="1">
    <location>
        <begin position="17"/>
        <end position="26"/>
    </location>
</feature>
<dbReference type="Proteomes" id="UP001145799">
    <property type="component" value="Unassembled WGS sequence"/>
</dbReference>
<protein>
    <submittedName>
        <fullName evidence="4">PQQ-binding-like beta-propeller repeat protein</fullName>
    </submittedName>
</protein>
<name>A0A9X3PS23_9ACTN</name>
<evidence type="ECO:0000313" key="4">
    <source>
        <dbReference type="EMBL" id="MDA1388312.1"/>
    </source>
</evidence>
<reference evidence="5 7" key="2">
    <citation type="submission" date="2023-07" db="EMBL/GenBank/DDBJ databases">
        <title>Sequencing the genomes of 1000 actinobacteria strains.</title>
        <authorList>
            <person name="Klenk H.-P."/>
        </authorList>
    </citation>
    <scope>NUCLEOTIDE SEQUENCE [LARGE SCALE GENOMIC DNA]</scope>
    <source>
        <strain evidence="5 7">DSM 44724</strain>
    </source>
</reference>
<evidence type="ECO:0000313" key="7">
    <source>
        <dbReference type="Proteomes" id="UP001183604"/>
    </source>
</evidence>
<feature type="transmembrane region" description="Helical" evidence="2">
    <location>
        <begin position="66"/>
        <end position="88"/>
    </location>
</feature>
<dbReference type="Proteomes" id="UP001183604">
    <property type="component" value="Unassembled WGS sequence"/>
</dbReference>
<keyword evidence="7" id="KW-1185">Reference proteome</keyword>
<reference evidence="4" key="1">
    <citation type="submission" date="2022-12" db="EMBL/GenBank/DDBJ databases">
        <title>Gycomyces niveus sp.nov., a novel actinomycete isolated from soil in Shouguang.</title>
        <authorList>
            <person name="Yang X."/>
        </authorList>
    </citation>
    <scope>NUCLEOTIDE SEQUENCE</scope>
    <source>
        <strain evidence="4">DSM 44724</strain>
    </source>
</reference>
<feature type="region of interest" description="Disordered" evidence="1">
    <location>
        <begin position="1"/>
        <end position="26"/>
    </location>
</feature>
<feature type="domain" description="Pyrrolo-quinoline quinone repeat" evidence="3">
    <location>
        <begin position="301"/>
        <end position="412"/>
    </location>
</feature>
<feature type="transmembrane region" description="Helical" evidence="2">
    <location>
        <begin position="34"/>
        <end position="54"/>
    </location>
</feature>